<comment type="similarity">
    <text evidence="1">Belongs to the short-chain fatty acyl-CoA assimilation regulator (ScfR) family.</text>
</comment>
<dbReference type="EMBL" id="JAFBFH010000001">
    <property type="protein sequence ID" value="MBM7713336.1"/>
    <property type="molecule type" value="Genomic_DNA"/>
</dbReference>
<dbReference type="Pfam" id="PF06114">
    <property type="entry name" value="Peptidase_M78"/>
    <property type="match status" value="1"/>
</dbReference>
<evidence type="ECO:0000259" key="2">
    <source>
        <dbReference type="PROSITE" id="PS50943"/>
    </source>
</evidence>
<comment type="caution">
    <text evidence="3">The sequence shown here is derived from an EMBL/GenBank/DDBJ whole genome shotgun (WGS) entry which is preliminary data.</text>
</comment>
<name>A0ABS2R117_9BACI</name>
<gene>
    <name evidence="3" type="ORF">JOC94_000302</name>
</gene>
<dbReference type="InterPro" id="IPR010982">
    <property type="entry name" value="Lambda_DNA-bd_dom_sf"/>
</dbReference>
<accession>A0ABS2R117</accession>
<dbReference type="CDD" id="cd00093">
    <property type="entry name" value="HTH_XRE"/>
    <property type="match status" value="1"/>
</dbReference>
<sequence length="627" mass="73223">MGLEHSFTNYVKEKYYNELFEALQDFITDQVENLELRLNVVEEIDEVNLSDIEIKQIYIEDLPGTKIDFDILLEAHIEVSDINKRLVDEQEICYQWFHYECTINLDTHFKNFVIKHIDIYNQRKNRKKIKNGLSEYFVPIIYKEDLDNVATNFLKEHYPEALITPIKIDPELLARQMGLTVHMTRISKDNSIFGQIYFKDTVSTFYDETHDKTIEKKVEKGSIFVDPNCFFLRNLGSYNNTIVHECVHWHLHKKAFMLKNLFDEDITKINCKVSGGVKGNKKEYIDWMEWQANSLAPKILMPLNMFKQEAYSIIQDLMKEKGTNDLLVIIEETIDKLAEFFGVSRLAAKIRMIDVGYEEAIGAFNFIDGRYIPTHSFKKGTLERNQTFSIGAVDAGILSFTDADFAKLTSSGRYVYIDSHFVLNTPKYVEKDLFGNLTLTNYARHNMNECCLVFTITVRSSDRIGANYHSECVLNRDENSPFEFDISFHQGYENSTPEKQELFLEKVIMENMEMYGKMSNDFCDCLAKVKDWRGLTYKEIAAKIPMDDRQVRRIFNGESNGSLETLVAICIALYLPPEISFHIIDQSAHRLSTRVTSHQWYRYVLMYFQGKSVDETRDFLKKYDVTL</sequence>
<feature type="domain" description="HTH cro/C1-type" evidence="2">
    <location>
        <begin position="533"/>
        <end position="580"/>
    </location>
</feature>
<dbReference type="RefSeq" id="WP_213088937.1">
    <property type="nucleotide sequence ID" value="NZ_JAFBFH010000001.1"/>
</dbReference>
<keyword evidence="4" id="KW-1185">Reference proteome</keyword>
<dbReference type="SUPFAM" id="SSF47413">
    <property type="entry name" value="lambda repressor-like DNA-binding domains"/>
    <property type="match status" value="1"/>
</dbReference>
<evidence type="ECO:0000256" key="1">
    <source>
        <dbReference type="ARBA" id="ARBA00007227"/>
    </source>
</evidence>
<protein>
    <submittedName>
        <fullName evidence="3">Transcriptional regulator with XRE-family HTH domain</fullName>
    </submittedName>
</protein>
<dbReference type="InterPro" id="IPR001387">
    <property type="entry name" value="Cro/C1-type_HTH"/>
</dbReference>
<dbReference type="PROSITE" id="PS50943">
    <property type="entry name" value="HTH_CROC1"/>
    <property type="match status" value="1"/>
</dbReference>
<dbReference type="InterPro" id="IPR010359">
    <property type="entry name" value="IrrE_HExxH"/>
</dbReference>
<dbReference type="Gene3D" id="1.10.260.40">
    <property type="entry name" value="lambda repressor-like DNA-binding domains"/>
    <property type="match status" value="1"/>
</dbReference>
<dbReference type="Proteomes" id="UP000823485">
    <property type="component" value="Unassembled WGS sequence"/>
</dbReference>
<organism evidence="3 4">
    <name type="scientific">Siminovitchia thermophila</name>
    <dbReference type="NCBI Taxonomy" id="1245522"/>
    <lineage>
        <taxon>Bacteria</taxon>
        <taxon>Bacillati</taxon>
        <taxon>Bacillota</taxon>
        <taxon>Bacilli</taxon>
        <taxon>Bacillales</taxon>
        <taxon>Bacillaceae</taxon>
        <taxon>Siminovitchia</taxon>
    </lineage>
</organism>
<proteinExistence type="inferred from homology"/>
<reference evidence="3 4" key="1">
    <citation type="submission" date="2021-01" db="EMBL/GenBank/DDBJ databases">
        <title>Genomic Encyclopedia of Type Strains, Phase IV (KMG-IV): sequencing the most valuable type-strain genomes for metagenomic binning, comparative biology and taxonomic classification.</title>
        <authorList>
            <person name="Goeker M."/>
        </authorList>
    </citation>
    <scope>NUCLEOTIDE SEQUENCE [LARGE SCALE GENOMIC DNA]</scope>
    <source>
        <strain evidence="3 4">DSM 105453</strain>
    </source>
</reference>
<evidence type="ECO:0000313" key="4">
    <source>
        <dbReference type="Proteomes" id="UP000823485"/>
    </source>
</evidence>
<evidence type="ECO:0000313" key="3">
    <source>
        <dbReference type="EMBL" id="MBM7713336.1"/>
    </source>
</evidence>